<dbReference type="Pfam" id="PF00534">
    <property type="entry name" value="Glycos_transf_1"/>
    <property type="match status" value="1"/>
</dbReference>
<dbReference type="InterPro" id="IPR028098">
    <property type="entry name" value="Glyco_trans_4-like_N"/>
</dbReference>
<gene>
    <name evidence="5" type="ORF">SAMN04324258_0422</name>
</gene>
<dbReference type="Proteomes" id="UP000189777">
    <property type="component" value="Unassembled WGS sequence"/>
</dbReference>
<feature type="domain" description="Glycosyltransferase subfamily 4-like N-terminal" evidence="4">
    <location>
        <begin position="14"/>
        <end position="140"/>
    </location>
</feature>
<sequence>MRITHVVVTDAFAGVEAHVARLARAQADAGHDVAVVGGAAASMSGAAGDAVELRPGTTVAEARRSLAEGARPDVVHAHMTAAETAACLWAPVLARRVPLVVTRHFALVRGRSLAGRAVAHVIRRTVAAQIAISRYTRERIDGPSEVIVAGVEERPHPRVSALRSPVVLVASRLEPEKHVDAGVRAFAASGLAIAGWRLRIAGSGSLEVATKELVARFGLDRAVDLLGHRSDVAALMADASIFLAPTPGEHFGLSVLEAMASGVPVVADGSGGHVESLGRAGGPGLYATGDADDAGRRLRALAEDPALRDRYGAALQARQRAEFSLAHQAAATERVYRDVLP</sequence>
<evidence type="ECO:0000256" key="2">
    <source>
        <dbReference type="ARBA" id="ARBA00022679"/>
    </source>
</evidence>
<keyword evidence="1" id="KW-0328">Glycosyltransferase</keyword>
<dbReference type="CDD" id="cd03801">
    <property type="entry name" value="GT4_PimA-like"/>
    <property type="match status" value="1"/>
</dbReference>
<dbReference type="Pfam" id="PF13439">
    <property type="entry name" value="Glyco_transf_4"/>
    <property type="match status" value="1"/>
</dbReference>
<dbReference type="STRING" id="526729.SAMN04324258_0422"/>
<dbReference type="SUPFAM" id="SSF53756">
    <property type="entry name" value="UDP-Glycosyltransferase/glycogen phosphorylase"/>
    <property type="match status" value="1"/>
</dbReference>
<evidence type="ECO:0000256" key="1">
    <source>
        <dbReference type="ARBA" id="ARBA00022676"/>
    </source>
</evidence>
<accession>A0A1T5IEY5</accession>
<dbReference type="EMBL" id="FUZQ01000001">
    <property type="protein sequence ID" value="SKC37583.1"/>
    <property type="molecule type" value="Genomic_DNA"/>
</dbReference>
<dbReference type="GO" id="GO:0016757">
    <property type="term" value="F:glycosyltransferase activity"/>
    <property type="evidence" value="ECO:0007669"/>
    <property type="project" value="UniProtKB-KW"/>
</dbReference>
<keyword evidence="6" id="KW-1185">Reference proteome</keyword>
<reference evidence="5 6" key="1">
    <citation type="submission" date="2017-02" db="EMBL/GenBank/DDBJ databases">
        <authorList>
            <person name="Peterson S.W."/>
        </authorList>
    </citation>
    <scope>NUCLEOTIDE SEQUENCE [LARGE SCALE GENOMIC DNA]</scope>
    <source>
        <strain evidence="5 6">DSM 21481</strain>
    </source>
</reference>
<keyword evidence="2 5" id="KW-0808">Transferase</keyword>
<dbReference type="PANTHER" id="PTHR12526:SF510">
    <property type="entry name" value="D-INOSITOL 3-PHOSPHATE GLYCOSYLTRANSFERASE"/>
    <property type="match status" value="1"/>
</dbReference>
<dbReference type="PANTHER" id="PTHR12526">
    <property type="entry name" value="GLYCOSYLTRANSFERASE"/>
    <property type="match status" value="1"/>
</dbReference>
<evidence type="ECO:0000313" key="6">
    <source>
        <dbReference type="Proteomes" id="UP000189777"/>
    </source>
</evidence>
<evidence type="ECO:0000313" key="5">
    <source>
        <dbReference type="EMBL" id="SKC37583.1"/>
    </source>
</evidence>
<feature type="domain" description="Glycosyl transferase family 1" evidence="3">
    <location>
        <begin position="163"/>
        <end position="314"/>
    </location>
</feature>
<dbReference type="OrthoDB" id="3830319at2"/>
<name>A0A1T5IEY5_9MICO</name>
<evidence type="ECO:0000259" key="3">
    <source>
        <dbReference type="Pfam" id="PF00534"/>
    </source>
</evidence>
<proteinExistence type="predicted"/>
<dbReference type="InterPro" id="IPR001296">
    <property type="entry name" value="Glyco_trans_1"/>
</dbReference>
<dbReference type="AlphaFoldDB" id="A0A1T5IEY5"/>
<protein>
    <submittedName>
        <fullName evidence="5">Glycosyltransferase involved in cell wall bisynthesis</fullName>
    </submittedName>
</protein>
<organism evidence="5 6">
    <name type="scientific">Krasilnikoviella flava</name>
    <dbReference type="NCBI Taxonomy" id="526729"/>
    <lineage>
        <taxon>Bacteria</taxon>
        <taxon>Bacillati</taxon>
        <taxon>Actinomycetota</taxon>
        <taxon>Actinomycetes</taxon>
        <taxon>Micrococcales</taxon>
        <taxon>Promicromonosporaceae</taxon>
        <taxon>Krasilnikoviella</taxon>
    </lineage>
</organism>
<evidence type="ECO:0000259" key="4">
    <source>
        <dbReference type="Pfam" id="PF13439"/>
    </source>
</evidence>
<dbReference type="RefSeq" id="WP_079570281.1">
    <property type="nucleotide sequence ID" value="NZ_FUZQ01000001.1"/>
</dbReference>
<dbReference type="Gene3D" id="3.40.50.2000">
    <property type="entry name" value="Glycogen Phosphorylase B"/>
    <property type="match status" value="2"/>
</dbReference>